<gene>
    <name evidence="1" type="ORF">IPP15_19835</name>
</gene>
<organism evidence="1 2">
    <name type="scientific">Candidatus Opimibacter skivensis</name>
    <dbReference type="NCBI Taxonomy" id="2982028"/>
    <lineage>
        <taxon>Bacteria</taxon>
        <taxon>Pseudomonadati</taxon>
        <taxon>Bacteroidota</taxon>
        <taxon>Saprospiria</taxon>
        <taxon>Saprospirales</taxon>
        <taxon>Saprospiraceae</taxon>
        <taxon>Candidatus Opimibacter</taxon>
    </lineage>
</organism>
<protein>
    <submittedName>
        <fullName evidence="1">Uncharacterized protein</fullName>
    </submittedName>
</protein>
<dbReference type="EMBL" id="JADKGY010000030">
    <property type="protein sequence ID" value="MBK9984582.1"/>
    <property type="molecule type" value="Genomic_DNA"/>
</dbReference>
<name>A0A9D7XVE0_9BACT</name>
<evidence type="ECO:0000313" key="1">
    <source>
        <dbReference type="EMBL" id="MBK9984582.1"/>
    </source>
</evidence>
<proteinExistence type="predicted"/>
<dbReference type="AlphaFoldDB" id="A0A9D7XVE0"/>
<reference evidence="1 2" key="1">
    <citation type="submission" date="2020-10" db="EMBL/GenBank/DDBJ databases">
        <title>Connecting structure to function with the recovery of over 1000 high-quality activated sludge metagenome-assembled genomes encoding full-length rRNA genes using long-read sequencing.</title>
        <authorList>
            <person name="Singleton C.M."/>
            <person name="Petriglieri F."/>
            <person name="Kristensen J.M."/>
            <person name="Kirkegaard R.H."/>
            <person name="Michaelsen T.Y."/>
            <person name="Andersen M.H."/>
            <person name="Karst S.M."/>
            <person name="Dueholm M.S."/>
            <person name="Nielsen P.H."/>
            <person name="Albertsen M."/>
        </authorList>
    </citation>
    <scope>NUCLEOTIDE SEQUENCE [LARGE SCALE GENOMIC DNA]</scope>
    <source>
        <strain evidence="1">Ribe_18-Q3-R11-54_MAXAC.273</strain>
    </source>
</reference>
<dbReference type="Proteomes" id="UP000808337">
    <property type="component" value="Unassembled WGS sequence"/>
</dbReference>
<sequence>MLTTFTHSFRTTLLFFCFLSVFSEIKSQCNPPDQVPTVTCDSAPMFCLVDYCAASLNVPQVCCINFCGSNTIVNNPQYFQFIPTAADVEIDIHVDNCSSGNGLQSAIVSRCNWSPCPGGSVPCPDVLACNPGAPKNSNDSAGFRTYRRTTILASD</sequence>
<evidence type="ECO:0000313" key="2">
    <source>
        <dbReference type="Proteomes" id="UP000808337"/>
    </source>
</evidence>
<comment type="caution">
    <text evidence="1">The sequence shown here is derived from an EMBL/GenBank/DDBJ whole genome shotgun (WGS) entry which is preliminary data.</text>
</comment>
<accession>A0A9D7XVE0</accession>